<dbReference type="EMBL" id="JACYWE010000001">
    <property type="protein sequence ID" value="MBD8505449.1"/>
    <property type="molecule type" value="Genomic_DNA"/>
</dbReference>
<evidence type="ECO:0000313" key="10">
    <source>
        <dbReference type="Proteomes" id="UP000642993"/>
    </source>
</evidence>
<comment type="similarity">
    <text evidence="2 5">Belongs to the pseudouridine synthase TruB family. Type 1 subfamily.</text>
</comment>
<dbReference type="HAMAP" id="MF_01080">
    <property type="entry name" value="TruB_bact"/>
    <property type="match status" value="1"/>
</dbReference>
<keyword evidence="3 5" id="KW-0819">tRNA processing</keyword>
<reference evidence="9" key="1">
    <citation type="submission" date="2020-09" db="EMBL/GenBank/DDBJ databases">
        <title>Hoyosella lacisalsi sp. nov., a halotolerant actinobacterium isolated from soil of Lake Gudzhirganskoe.</title>
        <authorList>
            <person name="Yang Q."/>
            <person name="Guo P.Y."/>
            <person name="Liu S.W."/>
            <person name="Li F.N."/>
            <person name="Sun C.H."/>
        </authorList>
    </citation>
    <scope>NUCLEOTIDE SEQUENCE</scope>
    <source>
        <strain evidence="9">G463</strain>
    </source>
</reference>
<proteinExistence type="inferred from homology"/>
<dbReference type="InterPro" id="IPR002501">
    <property type="entry name" value="PsdUridine_synth_N"/>
</dbReference>
<dbReference type="SUPFAM" id="SSF88697">
    <property type="entry name" value="PUA domain-like"/>
    <property type="match status" value="1"/>
</dbReference>
<dbReference type="NCBIfam" id="TIGR00431">
    <property type="entry name" value="TruB"/>
    <property type="match status" value="1"/>
</dbReference>
<evidence type="ECO:0000259" key="6">
    <source>
        <dbReference type="Pfam" id="PF01509"/>
    </source>
</evidence>
<name>A0A927JA40_9ACTN</name>
<dbReference type="PANTHER" id="PTHR13767:SF2">
    <property type="entry name" value="PSEUDOURIDYLATE SYNTHASE TRUB1"/>
    <property type="match status" value="1"/>
</dbReference>
<dbReference type="InterPro" id="IPR036974">
    <property type="entry name" value="PUA_sf"/>
</dbReference>
<dbReference type="Proteomes" id="UP000642993">
    <property type="component" value="Unassembled WGS sequence"/>
</dbReference>
<feature type="domain" description="tRNA pseudouridine synthase II TruB subfamily 2 C-terminal" evidence="7">
    <location>
        <begin position="220"/>
        <end position="276"/>
    </location>
</feature>
<evidence type="ECO:0000256" key="1">
    <source>
        <dbReference type="ARBA" id="ARBA00000385"/>
    </source>
</evidence>
<evidence type="ECO:0000259" key="8">
    <source>
        <dbReference type="Pfam" id="PF16198"/>
    </source>
</evidence>
<comment type="catalytic activity">
    <reaction evidence="1 5">
        <text>uridine(55) in tRNA = pseudouridine(55) in tRNA</text>
        <dbReference type="Rhea" id="RHEA:42532"/>
        <dbReference type="Rhea" id="RHEA-COMP:10101"/>
        <dbReference type="Rhea" id="RHEA-COMP:10102"/>
        <dbReference type="ChEBI" id="CHEBI:65314"/>
        <dbReference type="ChEBI" id="CHEBI:65315"/>
        <dbReference type="EC" id="5.4.99.25"/>
    </reaction>
</comment>
<feature type="active site" description="Nucleophile" evidence="5">
    <location>
        <position position="26"/>
    </location>
</feature>
<keyword evidence="10" id="KW-1185">Reference proteome</keyword>
<comment type="caution">
    <text evidence="9">The sequence shown here is derived from an EMBL/GenBank/DDBJ whole genome shotgun (WGS) entry which is preliminary data.</text>
</comment>
<dbReference type="InterPro" id="IPR032819">
    <property type="entry name" value="TruB_C"/>
</dbReference>
<dbReference type="InterPro" id="IPR015947">
    <property type="entry name" value="PUA-like_sf"/>
</dbReference>
<protein>
    <recommendedName>
        <fullName evidence="5">tRNA pseudouridine synthase B</fullName>
        <ecNumber evidence="5">5.4.99.25</ecNumber>
    </recommendedName>
    <alternativeName>
        <fullName evidence="5">tRNA pseudouridine(55) synthase</fullName>
        <shortName evidence="5">Psi55 synthase</shortName>
    </alternativeName>
    <alternativeName>
        <fullName evidence="5">tRNA pseudouridylate synthase</fullName>
    </alternativeName>
    <alternativeName>
        <fullName evidence="5">tRNA-uridine isomerase</fullName>
    </alternativeName>
</protein>
<dbReference type="InterPro" id="IPR020103">
    <property type="entry name" value="PsdUridine_synth_cat_dom_sf"/>
</dbReference>
<dbReference type="InterPro" id="IPR014780">
    <property type="entry name" value="tRNA_psdUridine_synth_TruB"/>
</dbReference>
<evidence type="ECO:0000259" key="7">
    <source>
        <dbReference type="Pfam" id="PF09142"/>
    </source>
</evidence>
<evidence type="ECO:0000313" key="9">
    <source>
        <dbReference type="EMBL" id="MBD8505449.1"/>
    </source>
</evidence>
<evidence type="ECO:0000256" key="4">
    <source>
        <dbReference type="ARBA" id="ARBA00023235"/>
    </source>
</evidence>
<dbReference type="CDD" id="cd02573">
    <property type="entry name" value="PseudoU_synth_EcTruB"/>
    <property type="match status" value="1"/>
</dbReference>
<evidence type="ECO:0000256" key="2">
    <source>
        <dbReference type="ARBA" id="ARBA00005642"/>
    </source>
</evidence>
<dbReference type="EC" id="5.4.99.25" evidence="5"/>
<sequence>MTSHDVVGRARRILGTRRVGHAGTLDPMATGVLVLGVGRTTKLLGHLSLATKEYHATIRLGQATTTDDAEGEMIAERPASHFTASDYAPVIASLTGVIEQVPSSVSAIKVDGTRAYQRVRSGEEVTLPSREVTITRFEVVEARQEGDLLDLDVEVECSSGTYIRALARDLGAALGAGGHLTRLRRTRVGPFSLDDARTLEQLAEHPGMSLTLDEAISRAFPVRRISEAEARELRHGKWLEPTGEFAGVHAAVDADGTAWALLAEKGRRASPVFVARPVGVVD</sequence>
<dbReference type="FunFam" id="3.30.2350.10:FF:000011">
    <property type="entry name" value="tRNA pseudouridine synthase B"/>
    <property type="match status" value="1"/>
</dbReference>
<accession>A0A927JA40</accession>
<keyword evidence="4 5" id="KW-0413">Isomerase</keyword>
<dbReference type="SUPFAM" id="SSF55120">
    <property type="entry name" value="Pseudouridine synthase"/>
    <property type="match status" value="1"/>
</dbReference>
<feature type="domain" description="Pseudouridine synthase II N-terminal" evidence="6">
    <location>
        <begin position="11"/>
        <end position="163"/>
    </location>
</feature>
<dbReference type="Pfam" id="PF01509">
    <property type="entry name" value="TruB_N"/>
    <property type="match status" value="1"/>
</dbReference>
<gene>
    <name evidence="5 9" type="primary">truB</name>
    <name evidence="9" type="ORF">HT102_02960</name>
</gene>
<dbReference type="Pfam" id="PF16198">
    <property type="entry name" value="TruB_C_2"/>
    <property type="match status" value="1"/>
</dbReference>
<organism evidence="9 10">
    <name type="scientific">Lolliginicoccus lacisalsi</name>
    <dbReference type="NCBI Taxonomy" id="2742202"/>
    <lineage>
        <taxon>Bacteria</taxon>
        <taxon>Bacillati</taxon>
        <taxon>Actinomycetota</taxon>
        <taxon>Actinomycetes</taxon>
        <taxon>Mycobacteriales</taxon>
        <taxon>Hoyosellaceae</taxon>
        <taxon>Lolliginicoccus</taxon>
    </lineage>
</organism>
<evidence type="ECO:0000256" key="5">
    <source>
        <dbReference type="HAMAP-Rule" id="MF_01080"/>
    </source>
</evidence>
<dbReference type="Pfam" id="PF09142">
    <property type="entry name" value="TruB_C"/>
    <property type="match status" value="1"/>
</dbReference>
<dbReference type="GO" id="GO:1990481">
    <property type="term" value="P:mRNA pseudouridine synthesis"/>
    <property type="evidence" value="ECO:0007669"/>
    <property type="project" value="TreeGrafter"/>
</dbReference>
<dbReference type="AlphaFoldDB" id="A0A927JA40"/>
<feature type="domain" description="tRNA pseudouridylate synthase B C-terminal" evidence="8">
    <location>
        <begin position="164"/>
        <end position="204"/>
    </location>
</feature>
<dbReference type="InterPro" id="IPR015225">
    <property type="entry name" value="tRNA_psdUridine_synth_fam2_C"/>
</dbReference>
<dbReference type="Gene3D" id="3.30.2350.10">
    <property type="entry name" value="Pseudouridine synthase"/>
    <property type="match status" value="1"/>
</dbReference>
<dbReference type="GO" id="GO:0003723">
    <property type="term" value="F:RNA binding"/>
    <property type="evidence" value="ECO:0007669"/>
    <property type="project" value="InterPro"/>
</dbReference>
<dbReference type="GO" id="GO:0031119">
    <property type="term" value="P:tRNA pseudouridine synthesis"/>
    <property type="evidence" value="ECO:0007669"/>
    <property type="project" value="UniProtKB-UniRule"/>
</dbReference>
<comment type="function">
    <text evidence="5">Responsible for synthesis of pseudouridine from uracil-55 in the psi GC loop of transfer RNAs.</text>
</comment>
<dbReference type="PANTHER" id="PTHR13767">
    <property type="entry name" value="TRNA-PSEUDOURIDINE SYNTHASE"/>
    <property type="match status" value="1"/>
</dbReference>
<evidence type="ECO:0000256" key="3">
    <source>
        <dbReference type="ARBA" id="ARBA00022694"/>
    </source>
</evidence>
<dbReference type="GO" id="GO:0160148">
    <property type="term" value="F:tRNA pseudouridine(55) synthase activity"/>
    <property type="evidence" value="ECO:0007669"/>
    <property type="project" value="UniProtKB-EC"/>
</dbReference>
<dbReference type="Gene3D" id="2.30.130.10">
    <property type="entry name" value="PUA domain"/>
    <property type="match status" value="1"/>
</dbReference>